<dbReference type="WBParaSite" id="Hba_01760">
    <property type="protein sequence ID" value="Hba_01760"/>
    <property type="gene ID" value="Hba_01760"/>
</dbReference>
<evidence type="ECO:0000259" key="2">
    <source>
        <dbReference type="SMART" id="SM01173"/>
    </source>
</evidence>
<sequence>MALENDLGCGIREPISLDLKTNRAGLGHEKEEDKRRMERLKGEMDRMRDMTKRHKNVSNTKQFIGDILNSRKACLELDLRINLDVPKQPWFWKSYREQSEEKQNSRYNQSPLLSDHDDEDIRYFYPNGKLAEKEERFDELTDDVLEEKLEEITAYLRHQHMYCIWCGCQYSSKDELNTTCPGDTRQHHDDLQD</sequence>
<organism evidence="3 4">
    <name type="scientific">Heterorhabditis bacteriophora</name>
    <name type="common">Entomopathogenic nematode worm</name>
    <dbReference type="NCBI Taxonomy" id="37862"/>
    <lineage>
        <taxon>Eukaryota</taxon>
        <taxon>Metazoa</taxon>
        <taxon>Ecdysozoa</taxon>
        <taxon>Nematoda</taxon>
        <taxon>Chromadorea</taxon>
        <taxon>Rhabditida</taxon>
        <taxon>Rhabditina</taxon>
        <taxon>Rhabditomorpha</taxon>
        <taxon>Strongyloidea</taxon>
        <taxon>Heterorhabditidae</taxon>
        <taxon>Heterorhabditis</taxon>
    </lineage>
</organism>
<feature type="domain" description="DUF4187" evidence="2">
    <location>
        <begin position="131"/>
        <end position="188"/>
    </location>
</feature>
<proteinExistence type="predicted"/>
<dbReference type="PANTHER" id="PTHR21032">
    <property type="entry name" value="G PATCH DOMAIN-CONTAINING PROTEIN 11"/>
    <property type="match status" value="1"/>
</dbReference>
<dbReference type="SMART" id="SM01173">
    <property type="entry name" value="DUF4187"/>
    <property type="match status" value="1"/>
</dbReference>
<dbReference type="InterPro" id="IPR025239">
    <property type="entry name" value="DUF4187"/>
</dbReference>
<dbReference type="AlphaFoldDB" id="A0A1I7WAN7"/>
<evidence type="ECO:0000313" key="4">
    <source>
        <dbReference type="WBParaSite" id="Hba_01760"/>
    </source>
</evidence>
<dbReference type="InterPro" id="IPR039249">
    <property type="entry name" value="GPATCH11"/>
</dbReference>
<dbReference type="PANTHER" id="PTHR21032:SF0">
    <property type="entry name" value="G PATCH DOMAIN-CONTAINING PROTEIN 11"/>
    <property type="match status" value="1"/>
</dbReference>
<feature type="coiled-coil region" evidence="1">
    <location>
        <begin position="30"/>
        <end position="57"/>
    </location>
</feature>
<dbReference type="Pfam" id="PF13821">
    <property type="entry name" value="DUF4187"/>
    <property type="match status" value="1"/>
</dbReference>
<accession>A0A1I7WAN7</accession>
<keyword evidence="3" id="KW-1185">Reference proteome</keyword>
<protein>
    <submittedName>
        <fullName evidence="4">DUF4187 domain-containing protein</fullName>
    </submittedName>
</protein>
<evidence type="ECO:0000313" key="3">
    <source>
        <dbReference type="Proteomes" id="UP000095283"/>
    </source>
</evidence>
<dbReference type="GO" id="GO:0000776">
    <property type="term" value="C:kinetochore"/>
    <property type="evidence" value="ECO:0007669"/>
    <property type="project" value="TreeGrafter"/>
</dbReference>
<keyword evidence="1" id="KW-0175">Coiled coil</keyword>
<name>A0A1I7WAN7_HETBA</name>
<reference evidence="4" key="1">
    <citation type="submission" date="2016-11" db="UniProtKB">
        <authorList>
            <consortium name="WormBaseParasite"/>
        </authorList>
    </citation>
    <scope>IDENTIFICATION</scope>
</reference>
<dbReference type="Proteomes" id="UP000095283">
    <property type="component" value="Unplaced"/>
</dbReference>
<evidence type="ECO:0000256" key="1">
    <source>
        <dbReference type="SAM" id="Coils"/>
    </source>
</evidence>